<proteinExistence type="predicted"/>
<sequence length="780" mass="88608">MKVLALAHLLSQSVANARELLVVTVATEKTDGYLRWEESVKYSGLKSKTFGLGEDWLGGDIANGPGGGHKVNLLKKELAEYEGNKDLYFLFTDAYDVIITGKEEEIFSRFDEIAGKVDYKTNVLISAEDLIWPDRSLEPKYPLVLGKRFLCSGAILARADIFLQLLDFRSIGDRDDDQLFYTEAYIDKELREKYGIALDHKAELFFNLNGALEEVGIDFARTADGDNRVENTKYRTKPLVIHGNGPSKNELNRINATDTNRDIVLAFIIDGITPFVHNALKRIASIDYPAENTHLLIYSNTAWADERVETFLEAFGSSYKSTKFISSKENMSSIMARKFALQLTEDKSAEFAFFVDGYVQLTNAAVVGELMKTGLELVAPGMSRYGKLWSNYWGAVASDGYYSRSDDYLDIVQGTRVGIWNMPFVNGAYLMHKNLALDLLDMFAGLAQSPWRGNFKDPDLDFSANLRTLGIFMHVSNQAYWGRLVDKEHLPVDRLHPELWQPEWNRPDWEEDYLDSDYWRVLEPETEMEEPCPDVVAFPFLTSKGGFDMIEEMEHYGKWSGGNDAHKDDRLSGGYENVPTVDIHMNQIGLHDEWLYVVKTYAAPMVSKFYTGYSPDNKPNLMFVVRYKPGEQDRLRPHHDSSTWTFQIALNRPNVDFEGGDKITHWSLVSKQFEEATTDVKKLKEELKKLKEEVKKATADQNSMKDELATACDAIGVAVPSERSSCKVCLETYNGKDHQECTLQCGHRSCFKCLAGLFQKFCPVCRAAFKDDQIIKLYQN</sequence>
<reference evidence="8 9" key="1">
    <citation type="submission" date="2021-04" db="EMBL/GenBank/DDBJ databases">
        <authorList>
            <person name="Bliznina A."/>
        </authorList>
    </citation>
    <scope>NUCLEOTIDE SEQUENCE [LARGE SCALE GENOMIC DNA]</scope>
</reference>
<gene>
    <name evidence="8" type="ORF">OKIOD_LOCUS3603</name>
</gene>
<evidence type="ECO:0000256" key="2">
    <source>
        <dbReference type="ARBA" id="ARBA00022771"/>
    </source>
</evidence>
<evidence type="ECO:0000256" key="6">
    <source>
        <dbReference type="SAM" id="SignalP"/>
    </source>
</evidence>
<dbReference type="InterPro" id="IPR050757">
    <property type="entry name" value="Collagen_mod_GT25"/>
</dbReference>
<keyword evidence="6" id="KW-0732">Signal</keyword>
<evidence type="ECO:0000256" key="1">
    <source>
        <dbReference type="ARBA" id="ARBA00022723"/>
    </source>
</evidence>
<dbReference type="SMART" id="SM00184">
    <property type="entry name" value="RING"/>
    <property type="match status" value="1"/>
</dbReference>
<keyword evidence="1" id="KW-0479">Metal-binding</keyword>
<evidence type="ECO:0000313" key="9">
    <source>
        <dbReference type="Proteomes" id="UP001158576"/>
    </source>
</evidence>
<dbReference type="EMBL" id="OU015568">
    <property type="protein sequence ID" value="CAG5089002.1"/>
    <property type="molecule type" value="Genomic_DNA"/>
</dbReference>
<dbReference type="PANTHER" id="PTHR10730">
    <property type="entry name" value="PROCOLLAGEN-LYSINE,2-OXOGLUTARATE 5-DIOXYGENASE/GLYCOSYLTRANSFERASE 25 FAMILY MEMBER"/>
    <property type="match status" value="1"/>
</dbReference>
<evidence type="ECO:0000256" key="5">
    <source>
        <dbReference type="SAM" id="Coils"/>
    </source>
</evidence>
<feature type="domain" description="RING-type" evidence="7">
    <location>
        <begin position="726"/>
        <end position="766"/>
    </location>
</feature>
<dbReference type="InterPro" id="IPR013083">
    <property type="entry name" value="Znf_RING/FYVE/PHD"/>
</dbReference>
<evidence type="ECO:0000256" key="3">
    <source>
        <dbReference type="ARBA" id="ARBA00022833"/>
    </source>
</evidence>
<dbReference type="SUPFAM" id="SSF53448">
    <property type="entry name" value="Nucleotide-diphospho-sugar transferases"/>
    <property type="match status" value="1"/>
</dbReference>
<dbReference type="PROSITE" id="PS50089">
    <property type="entry name" value="ZF_RING_2"/>
    <property type="match status" value="1"/>
</dbReference>
<dbReference type="Pfam" id="PF25342">
    <property type="entry name" value="GT_PLOD"/>
    <property type="match status" value="1"/>
</dbReference>
<protein>
    <submittedName>
        <fullName evidence="8">Oidioi.mRNA.OKI2018_I69.PAR.g12045.t1.cds</fullName>
    </submittedName>
</protein>
<feature type="coiled-coil region" evidence="5">
    <location>
        <begin position="673"/>
        <end position="707"/>
    </location>
</feature>
<dbReference type="Proteomes" id="UP001158576">
    <property type="component" value="Chromosome PAR"/>
</dbReference>
<accession>A0ABN7S2X3</accession>
<evidence type="ECO:0000256" key="4">
    <source>
        <dbReference type="PROSITE-ProRule" id="PRU00175"/>
    </source>
</evidence>
<dbReference type="PANTHER" id="PTHR10730:SF45">
    <property type="entry name" value="PROCOLLAGEN-LYSINE,2-OXOGLUTARATE 5-DIOXYGENASE"/>
    <property type="match status" value="1"/>
</dbReference>
<dbReference type="SUPFAM" id="SSF57850">
    <property type="entry name" value="RING/U-box"/>
    <property type="match status" value="1"/>
</dbReference>
<evidence type="ECO:0000259" key="7">
    <source>
        <dbReference type="PROSITE" id="PS50089"/>
    </source>
</evidence>
<keyword evidence="5" id="KW-0175">Coiled coil</keyword>
<dbReference type="InterPro" id="IPR001841">
    <property type="entry name" value="Znf_RING"/>
</dbReference>
<dbReference type="InterPro" id="IPR057589">
    <property type="entry name" value="GT_PLOD"/>
</dbReference>
<organism evidence="8 9">
    <name type="scientific">Oikopleura dioica</name>
    <name type="common">Tunicate</name>
    <dbReference type="NCBI Taxonomy" id="34765"/>
    <lineage>
        <taxon>Eukaryota</taxon>
        <taxon>Metazoa</taxon>
        <taxon>Chordata</taxon>
        <taxon>Tunicata</taxon>
        <taxon>Appendicularia</taxon>
        <taxon>Copelata</taxon>
        <taxon>Oikopleuridae</taxon>
        <taxon>Oikopleura</taxon>
    </lineage>
</organism>
<evidence type="ECO:0000313" key="8">
    <source>
        <dbReference type="EMBL" id="CAG5089002.1"/>
    </source>
</evidence>
<dbReference type="Gene3D" id="3.30.40.10">
    <property type="entry name" value="Zinc/RING finger domain, C3HC4 (zinc finger)"/>
    <property type="match status" value="1"/>
</dbReference>
<keyword evidence="3" id="KW-0862">Zinc</keyword>
<feature type="chain" id="PRO_5045274718" evidence="6">
    <location>
        <begin position="18"/>
        <end position="780"/>
    </location>
</feature>
<feature type="signal peptide" evidence="6">
    <location>
        <begin position="1"/>
        <end position="17"/>
    </location>
</feature>
<keyword evidence="9" id="KW-1185">Reference proteome</keyword>
<keyword evidence="2 4" id="KW-0863">Zinc-finger</keyword>
<dbReference type="InterPro" id="IPR029044">
    <property type="entry name" value="Nucleotide-diphossugar_trans"/>
</dbReference>
<name>A0ABN7S2X3_OIKDI</name>